<evidence type="ECO:0000256" key="6">
    <source>
        <dbReference type="ARBA" id="ARBA00023170"/>
    </source>
</evidence>
<keyword evidence="7" id="KW-0325">Glycoprotein</keyword>
<keyword evidence="2 8" id="KW-0812">Transmembrane</keyword>
<dbReference type="CDD" id="cd00063">
    <property type="entry name" value="FN3"/>
    <property type="match status" value="1"/>
</dbReference>
<organism evidence="10 11">
    <name type="scientific">Sinocyclocheilus grahami</name>
    <name type="common">Dianchi golden-line fish</name>
    <name type="synonym">Barbus grahami</name>
    <dbReference type="NCBI Taxonomy" id="75366"/>
    <lineage>
        <taxon>Eukaryota</taxon>
        <taxon>Metazoa</taxon>
        <taxon>Chordata</taxon>
        <taxon>Craniata</taxon>
        <taxon>Vertebrata</taxon>
        <taxon>Euteleostomi</taxon>
        <taxon>Actinopterygii</taxon>
        <taxon>Neopterygii</taxon>
        <taxon>Teleostei</taxon>
        <taxon>Ostariophysi</taxon>
        <taxon>Cypriniformes</taxon>
        <taxon>Cyprinidae</taxon>
        <taxon>Cyprininae</taxon>
        <taxon>Sinocyclocheilus</taxon>
    </lineage>
</organism>
<dbReference type="PANTHER" id="PTHR23037:SF34">
    <property type="entry name" value="THROMBOPOIETIN RECEPTOR ISOFORM X1"/>
    <property type="match status" value="1"/>
</dbReference>
<evidence type="ECO:0000259" key="9">
    <source>
        <dbReference type="PROSITE" id="PS50853"/>
    </source>
</evidence>
<evidence type="ECO:0000256" key="5">
    <source>
        <dbReference type="ARBA" id="ARBA00023136"/>
    </source>
</evidence>
<keyword evidence="5 8" id="KW-0472">Membrane</keyword>
<sequence length="672" mass="77252">MEQKVLTLSFAPLRSVVEVRPLPCCNLLICQGYFLLFCHRTRSCQSVYGNSISSNSHTHTHTRTQQTDPRPNPLKLHNLSLLAMDKDPTCFTRDLETFTCFWEAPAEKSYYFFYKMDESEKRCDVKQQTYEKTVLHICTFPSSDVFVYVKIHLRVIDRDTNTTIYNRTVSVEDQHLLYPPTNISLHPTGEVGQMLVEWKKLNDPIVNPQYEIRYSSKNTSNTVTLVSKYSHKLVSLDAGENCTVQMRVKPGGEVNKFWSGWSSPVTAMVPQTAGDILRCHTPNLHQILCKWRGELYDGRFSFHYRQINRSSWGSWKLCSKDNNSVHQCVLYGQESSVYQFYLSVGLQPFGRMFYAETFRMNSNIQTRPPEGLEAQSEEERLCLTWYPPFLKISQYIKYQIRYQHQGESEWKDFTTPSSKTSTCLDVHRGSQYTIQVRAQPNGTVYSGDWSDWSKPFTALLPLGKEWIFIVCIPVALLIIASAMITFFSRYFRKVKKSLWPSVPNLNKVLESFLTDISGSHWEPTFNIKQCDDDAATSVLEILPEKETSVKSCKKSTCHTLPDRGFSAGVKNKENFREDLEMAQDYVVLNNDIIPCFTGNDYVYGDTASHLAIEKLHCCPSTCSTTFPECTTNILNHSYLLLAEKSDLEEYHTACRRYTNMEITSIAYDASGE</sequence>
<dbReference type="Ensembl" id="ENSSGRT00000047005.1">
    <property type="protein sequence ID" value="ENSSGRP00000043896.1"/>
    <property type="gene ID" value="ENSSGRG00000023664.1"/>
</dbReference>
<feature type="domain" description="Fibronectin type-III" evidence="9">
    <location>
        <begin position="365"/>
        <end position="461"/>
    </location>
</feature>
<comment type="subcellular location">
    <subcellularLocation>
        <location evidence="1">Membrane</location>
        <topology evidence="1">Single-pass type I membrane protein</topology>
    </subcellularLocation>
</comment>
<evidence type="ECO:0000256" key="3">
    <source>
        <dbReference type="ARBA" id="ARBA00022729"/>
    </source>
</evidence>
<dbReference type="Gene3D" id="2.60.40.10">
    <property type="entry name" value="Immunoglobulins"/>
    <property type="match status" value="3"/>
</dbReference>
<dbReference type="SMART" id="SM00060">
    <property type="entry name" value="FN3"/>
    <property type="match status" value="2"/>
</dbReference>
<dbReference type="GO" id="GO:0004896">
    <property type="term" value="F:cytokine receptor activity"/>
    <property type="evidence" value="ECO:0007669"/>
    <property type="project" value="TreeGrafter"/>
</dbReference>
<feature type="domain" description="Fibronectin type-III" evidence="9">
    <location>
        <begin position="179"/>
        <end position="272"/>
    </location>
</feature>
<dbReference type="InterPro" id="IPR015152">
    <property type="entry name" value="Growth/epo_recpt_lig-bind"/>
</dbReference>
<evidence type="ECO:0000256" key="1">
    <source>
        <dbReference type="ARBA" id="ARBA00004479"/>
    </source>
</evidence>
<evidence type="ECO:0000256" key="2">
    <source>
        <dbReference type="ARBA" id="ARBA00022692"/>
    </source>
</evidence>
<evidence type="ECO:0000256" key="7">
    <source>
        <dbReference type="ARBA" id="ARBA00023180"/>
    </source>
</evidence>
<dbReference type="AlphaFoldDB" id="A0A672N2D7"/>
<keyword evidence="4 8" id="KW-1133">Transmembrane helix</keyword>
<dbReference type="InterPro" id="IPR013783">
    <property type="entry name" value="Ig-like_fold"/>
</dbReference>
<name>A0A672N2D7_SINGR</name>
<protein>
    <submittedName>
        <fullName evidence="10">Thrombopoietin receptor-like</fullName>
    </submittedName>
</protein>
<reference evidence="10" key="2">
    <citation type="submission" date="2025-09" db="UniProtKB">
        <authorList>
            <consortium name="Ensembl"/>
        </authorList>
    </citation>
    <scope>IDENTIFICATION</scope>
</reference>
<dbReference type="InterPro" id="IPR003961">
    <property type="entry name" value="FN3_dom"/>
</dbReference>
<keyword evidence="3" id="KW-0732">Signal</keyword>
<dbReference type="InterPro" id="IPR036116">
    <property type="entry name" value="FN3_sf"/>
</dbReference>
<dbReference type="SUPFAM" id="SSF49265">
    <property type="entry name" value="Fibronectin type III"/>
    <property type="match status" value="4"/>
</dbReference>
<keyword evidence="6" id="KW-0675">Receptor</keyword>
<dbReference type="Pfam" id="PF09067">
    <property type="entry name" value="EpoR_lig-bind"/>
    <property type="match status" value="1"/>
</dbReference>
<evidence type="ECO:0000256" key="8">
    <source>
        <dbReference type="SAM" id="Phobius"/>
    </source>
</evidence>
<accession>A0A672N2D7</accession>
<evidence type="ECO:0000256" key="4">
    <source>
        <dbReference type="ARBA" id="ARBA00022989"/>
    </source>
</evidence>
<dbReference type="Pfam" id="PF00041">
    <property type="entry name" value="fn3"/>
    <property type="match status" value="1"/>
</dbReference>
<evidence type="ECO:0000313" key="10">
    <source>
        <dbReference type="Ensembl" id="ENSSGRP00000043896.1"/>
    </source>
</evidence>
<dbReference type="InParanoid" id="A0A672N2D7"/>
<reference evidence="10" key="1">
    <citation type="submission" date="2025-08" db="UniProtKB">
        <authorList>
            <consortium name="Ensembl"/>
        </authorList>
    </citation>
    <scope>IDENTIFICATION</scope>
</reference>
<evidence type="ECO:0000313" key="11">
    <source>
        <dbReference type="Proteomes" id="UP000472262"/>
    </source>
</evidence>
<feature type="transmembrane region" description="Helical" evidence="8">
    <location>
        <begin position="466"/>
        <end position="487"/>
    </location>
</feature>
<keyword evidence="11" id="KW-1185">Reference proteome</keyword>
<dbReference type="PROSITE" id="PS50853">
    <property type="entry name" value="FN3"/>
    <property type="match status" value="2"/>
</dbReference>
<dbReference type="GO" id="GO:0009897">
    <property type="term" value="C:external side of plasma membrane"/>
    <property type="evidence" value="ECO:0007669"/>
    <property type="project" value="TreeGrafter"/>
</dbReference>
<proteinExistence type="predicted"/>
<dbReference type="OMA" id="HGPTYQG"/>
<dbReference type="Proteomes" id="UP000472262">
    <property type="component" value="Unassembled WGS sequence"/>
</dbReference>
<gene>
    <name evidence="10" type="primary">mpl</name>
</gene>
<dbReference type="PANTHER" id="PTHR23037">
    <property type="entry name" value="CYTOKINE RECEPTOR"/>
    <property type="match status" value="1"/>
</dbReference>